<dbReference type="Proteomes" id="UP001165060">
    <property type="component" value="Unassembled WGS sequence"/>
</dbReference>
<evidence type="ECO:0000256" key="1">
    <source>
        <dbReference type="ARBA" id="ARBA00004635"/>
    </source>
</evidence>
<dbReference type="Pfam" id="PF07159">
    <property type="entry name" value="CYRIA-B_Rac1-bd"/>
    <property type="match status" value="1"/>
</dbReference>
<keyword evidence="4" id="KW-0449">Lipoprotein</keyword>
<sequence length="274" mass="29774">MLTELATHLGNLSTTAAWIESYKPCLEPIRAALSAPSDQEKQDTAFSALVPNVIKIKEFSDTANGIAAFLPKLLAAVSAPMALAEEPDLTYKCIMLMNAMYQIDQKKMMCPGIQNDFSFYRRSVGKFPDKAPVTETAANQISMWIAEASPILAAVSAVLKKECKKNPDVPATLAKLANTCAWIVAKDAAIADNQKAKDELFVAMTLSIITFDRATSRGAFTKDSGVNMRKCLRTLKSDGNETSEVVMGCVNSIKYSTVHFNDSSTPDFVADILE</sequence>
<gene>
    <name evidence="6" type="ORF">TeGR_g8594</name>
</gene>
<evidence type="ECO:0000256" key="3">
    <source>
        <dbReference type="ARBA" id="ARBA00023136"/>
    </source>
</evidence>
<comment type="subcellular location">
    <subcellularLocation>
        <location evidence="1">Membrane</location>
        <topology evidence="1">Lipid-anchor</topology>
    </subcellularLocation>
</comment>
<feature type="domain" description="CYRIA/CYRIB Rac1 binding" evidence="5">
    <location>
        <begin position="18"/>
        <end position="267"/>
    </location>
</feature>
<organism evidence="6 7">
    <name type="scientific">Tetraparma gracilis</name>
    <dbReference type="NCBI Taxonomy" id="2962635"/>
    <lineage>
        <taxon>Eukaryota</taxon>
        <taxon>Sar</taxon>
        <taxon>Stramenopiles</taxon>
        <taxon>Ochrophyta</taxon>
        <taxon>Bolidophyceae</taxon>
        <taxon>Parmales</taxon>
        <taxon>Triparmaceae</taxon>
        <taxon>Tetraparma</taxon>
    </lineage>
</organism>
<dbReference type="EMBL" id="BRYB01004070">
    <property type="protein sequence ID" value="GMI25236.1"/>
    <property type="molecule type" value="Genomic_DNA"/>
</dbReference>
<evidence type="ECO:0000313" key="6">
    <source>
        <dbReference type="EMBL" id="GMI25236.1"/>
    </source>
</evidence>
<protein>
    <recommendedName>
        <fullName evidence="5">CYRIA/CYRIB Rac1 binding domain-containing protein</fullName>
    </recommendedName>
</protein>
<comment type="caution">
    <text evidence="6">The sequence shown here is derived from an EMBL/GenBank/DDBJ whole genome shotgun (WGS) entry which is preliminary data.</text>
</comment>
<name>A0ABQ6MFR0_9STRA</name>
<dbReference type="InterPro" id="IPR039789">
    <property type="entry name" value="CYRI"/>
</dbReference>
<dbReference type="InterPro" id="IPR009828">
    <property type="entry name" value="CYRIA/CYRIB_Rac1-bd"/>
</dbReference>
<evidence type="ECO:0000259" key="5">
    <source>
        <dbReference type="Pfam" id="PF07159"/>
    </source>
</evidence>
<accession>A0ABQ6MFR0</accession>
<evidence type="ECO:0000313" key="7">
    <source>
        <dbReference type="Proteomes" id="UP001165060"/>
    </source>
</evidence>
<keyword evidence="7" id="KW-1185">Reference proteome</keyword>
<evidence type="ECO:0000256" key="4">
    <source>
        <dbReference type="ARBA" id="ARBA00023288"/>
    </source>
</evidence>
<comment type="similarity">
    <text evidence="2">Belongs to the CYRI family.</text>
</comment>
<keyword evidence="3" id="KW-0472">Membrane</keyword>
<dbReference type="PANTHER" id="PTHR12422">
    <property type="entry name" value="GH09096P"/>
    <property type="match status" value="1"/>
</dbReference>
<reference evidence="6 7" key="1">
    <citation type="journal article" date="2023" name="Commun. Biol.">
        <title>Genome analysis of Parmales, the sister group of diatoms, reveals the evolutionary specialization of diatoms from phago-mixotrophs to photoautotrophs.</title>
        <authorList>
            <person name="Ban H."/>
            <person name="Sato S."/>
            <person name="Yoshikawa S."/>
            <person name="Yamada K."/>
            <person name="Nakamura Y."/>
            <person name="Ichinomiya M."/>
            <person name="Sato N."/>
            <person name="Blanc-Mathieu R."/>
            <person name="Endo H."/>
            <person name="Kuwata A."/>
            <person name="Ogata H."/>
        </authorList>
    </citation>
    <scope>NUCLEOTIDE SEQUENCE [LARGE SCALE GENOMIC DNA]</scope>
</reference>
<evidence type="ECO:0000256" key="2">
    <source>
        <dbReference type="ARBA" id="ARBA00005778"/>
    </source>
</evidence>
<proteinExistence type="inferred from homology"/>